<evidence type="ECO:0000313" key="2">
    <source>
        <dbReference type="Proteomes" id="UP000192591"/>
    </source>
</evidence>
<reference evidence="1 2" key="1">
    <citation type="submission" date="2017-02" db="EMBL/GenBank/DDBJ databases">
        <title>Draft genome of Saccharomonospora sp. 154.</title>
        <authorList>
            <person name="Alonso-Carmona G.S."/>
            <person name="De La Haba R."/>
            <person name="Vera-Gargallo B."/>
            <person name="Sandoval-Trujillo A.H."/>
            <person name="Ramirez-Duran N."/>
            <person name="Ventosa A."/>
        </authorList>
    </citation>
    <scope>NUCLEOTIDE SEQUENCE [LARGE SCALE GENOMIC DNA]</scope>
    <source>
        <strain evidence="1 2">LRS4.154</strain>
    </source>
</reference>
<evidence type="ECO:0008006" key="3">
    <source>
        <dbReference type="Google" id="ProtNLM"/>
    </source>
</evidence>
<dbReference type="Gene3D" id="3.40.50.150">
    <property type="entry name" value="Vaccinia Virus protein VP39"/>
    <property type="match status" value="1"/>
</dbReference>
<dbReference type="AlphaFoldDB" id="A0A1V8ZX29"/>
<name>A0A1V8ZX29_SACPI</name>
<protein>
    <recommendedName>
        <fullName evidence="3">Methyltransferase family protein</fullName>
    </recommendedName>
</protein>
<gene>
    <name evidence="1" type="ORF">B1813_21270</name>
</gene>
<evidence type="ECO:0000313" key="1">
    <source>
        <dbReference type="EMBL" id="OQO89469.1"/>
    </source>
</evidence>
<sequence>MHTRTHANLRNFARGHKSSAEYLDVAANAHGAEKGLLVKQALKRLRRARHHVVEVGPGGGSAVTYLAAQLTDDPALSRDTHLTLIEAPGVVSQSLTNAVEKFNHVGTCEVRNGFAQDVASLLSDPVDVISASALLHEVYSYGGGYAGLHSMMRTLPSVLNPGGFFAYRDVYAVHGSSLHQRVIHSYNSRAWLTFLRMFTPHYLGAGTHPYHHADDELVARQDSRIVSVSDLDPATCAVIAAPIGLFREIQRHYITLRDHVWRSGVLGFTPVLDGMDGDLATDWIDFRAGHKRIHYRLGEETEWLSGPQRIMLAAMSEPYAGHHTIDGDIFDSVTDVALLAFLDAAEAGDTTCSQVWESWLLREGLESYAYLTLDQLLTAFTVHSAEADTDTVLMPVRTGDIHRVDRHYYNRFLTQRLANPLLDAKQLVLFQNIPRSDVDALRQSFDTVSDRCAKASLARVYTAINKGDNWTP</sequence>
<dbReference type="SUPFAM" id="SSF53335">
    <property type="entry name" value="S-adenosyl-L-methionine-dependent methyltransferases"/>
    <property type="match status" value="1"/>
</dbReference>
<comment type="caution">
    <text evidence="1">The sequence shown here is derived from an EMBL/GenBank/DDBJ whole genome shotgun (WGS) entry which is preliminary data.</text>
</comment>
<dbReference type="Proteomes" id="UP000192591">
    <property type="component" value="Unassembled WGS sequence"/>
</dbReference>
<dbReference type="EMBL" id="MWIH01000009">
    <property type="protein sequence ID" value="OQO89469.1"/>
    <property type="molecule type" value="Genomic_DNA"/>
</dbReference>
<dbReference type="InterPro" id="IPR029063">
    <property type="entry name" value="SAM-dependent_MTases_sf"/>
</dbReference>
<keyword evidence="2" id="KW-1185">Reference proteome</keyword>
<organism evidence="1 2">
    <name type="scientific">Saccharomonospora piscinae</name>
    <dbReference type="NCBI Taxonomy" id="687388"/>
    <lineage>
        <taxon>Bacteria</taxon>
        <taxon>Bacillati</taxon>
        <taxon>Actinomycetota</taxon>
        <taxon>Actinomycetes</taxon>
        <taxon>Pseudonocardiales</taxon>
        <taxon>Pseudonocardiaceae</taxon>
        <taxon>Saccharomonospora</taxon>
    </lineage>
</organism>
<accession>A0A1V8ZX29</accession>
<proteinExistence type="predicted"/>